<proteinExistence type="predicted"/>
<name>A0A0R0M039_9MICR</name>
<keyword evidence="3" id="KW-1185">Reference proteome</keyword>
<dbReference type="VEuPathDB" id="MicrosporidiaDB:M153_1600003212"/>
<protein>
    <submittedName>
        <fullName evidence="2">Uncharacterized protein</fullName>
    </submittedName>
</protein>
<evidence type="ECO:0000313" key="3">
    <source>
        <dbReference type="Proteomes" id="UP000051530"/>
    </source>
</evidence>
<reference evidence="2 3" key="1">
    <citation type="submission" date="2015-07" db="EMBL/GenBank/DDBJ databases">
        <title>The genome of Pseudoloma neurophilia, a relevant intracellular parasite of the zebrafish.</title>
        <authorList>
            <person name="Ndikumana S."/>
            <person name="Pelin A."/>
            <person name="Sanders J."/>
            <person name="Corradi N."/>
        </authorList>
    </citation>
    <scope>NUCLEOTIDE SEQUENCE [LARGE SCALE GENOMIC DNA]</scope>
    <source>
        <strain evidence="2 3">MK1</strain>
    </source>
</reference>
<keyword evidence="1" id="KW-0812">Transmembrane</keyword>
<evidence type="ECO:0000313" key="2">
    <source>
        <dbReference type="EMBL" id="KRH94712.1"/>
    </source>
</evidence>
<organism evidence="2 3">
    <name type="scientific">Pseudoloma neurophilia</name>
    <dbReference type="NCBI Taxonomy" id="146866"/>
    <lineage>
        <taxon>Eukaryota</taxon>
        <taxon>Fungi</taxon>
        <taxon>Fungi incertae sedis</taxon>
        <taxon>Microsporidia</taxon>
        <taxon>Pseudoloma</taxon>
    </lineage>
</organism>
<accession>A0A0R0M039</accession>
<keyword evidence="1" id="KW-1133">Transmembrane helix</keyword>
<comment type="caution">
    <text evidence="2">The sequence shown here is derived from an EMBL/GenBank/DDBJ whole genome shotgun (WGS) entry which is preliminary data.</text>
</comment>
<evidence type="ECO:0000256" key="1">
    <source>
        <dbReference type="SAM" id="Phobius"/>
    </source>
</evidence>
<feature type="transmembrane region" description="Helical" evidence="1">
    <location>
        <begin position="53"/>
        <end position="71"/>
    </location>
</feature>
<dbReference type="EMBL" id="LGUB01000038">
    <property type="protein sequence ID" value="KRH94712.1"/>
    <property type="molecule type" value="Genomic_DNA"/>
</dbReference>
<gene>
    <name evidence="2" type="ORF">M153_1600003212</name>
</gene>
<dbReference type="Proteomes" id="UP000051530">
    <property type="component" value="Unassembled WGS sequence"/>
</dbReference>
<dbReference type="AlphaFoldDB" id="A0A0R0M039"/>
<keyword evidence="1" id="KW-0472">Membrane</keyword>
<sequence>MGKWSPSSFNSSKNYSSNPSYSYRTLNYPYSTNKSYQSSSTSAKGEKPVWRAIGYYILGIFVILFVIFIYIKPIFIRWRYRKKIEKFRNYLQRNEMNRIVEKYFGRDTSTHFMIMNRAIIDGYDGMCVSSLNNHARELIDERLFDRFNNTRGRIKFRSIFLDVILRFNKFMKRLLFIRNPHSAQIVNHKLKETPVEDILPENIESSSEDEIKDDPVRLSFDSSFISSKNRIKLDSVKYKYYYSILNQTILLRDFLLSDSVFPLDRESIAICIVTPLLIEIRVFEHFKNQFQNTCNYGIVLTEDIAQHMMAYVLEAISTEYSCTKIDVLLKNINNHKAIPEIGNEKHIILKID</sequence>